<protein>
    <submittedName>
        <fullName evidence="2">Uncharacterized protein</fullName>
    </submittedName>
</protein>
<sequence>MQKIITKNQVGIGILEQEQVTHYGKLKIMNKVVFIILIFLLIGCGKSLFKNDELSLEKMDYFGDELKISGYFYYKYPVDNTNHYAILFLYNNGVVLHALTIKEEYLETREEEFKTGEFYSDIKNTIYCWGVYRVDENIFKFEKWYTSSGGPLKTYVREGTILNDTTFHITKSYRNQKGEKTEVRPKDEIYHFKKFSPKPDSTNKYTD</sequence>
<comment type="caution">
    <text evidence="2">The sequence shown here is derived from an EMBL/GenBank/DDBJ whole genome shotgun (WGS) entry which is preliminary data.</text>
</comment>
<dbReference type="EMBL" id="PJNI01000001">
    <property type="protein sequence ID" value="PKR81866.1"/>
    <property type="molecule type" value="Genomic_DNA"/>
</dbReference>
<reference evidence="2 3" key="1">
    <citation type="submission" date="2017-12" db="EMBL/GenBank/DDBJ databases">
        <title>The draft genome sequence of Brumimicrobium saltpan LHR20.</title>
        <authorList>
            <person name="Do Z.-J."/>
            <person name="Luo H.-R."/>
        </authorList>
    </citation>
    <scope>NUCLEOTIDE SEQUENCE [LARGE SCALE GENOMIC DNA]</scope>
    <source>
        <strain evidence="2 3">LHR20</strain>
    </source>
</reference>
<evidence type="ECO:0000313" key="3">
    <source>
        <dbReference type="Proteomes" id="UP000236654"/>
    </source>
</evidence>
<keyword evidence="1" id="KW-0472">Membrane</keyword>
<dbReference type="Proteomes" id="UP000236654">
    <property type="component" value="Unassembled WGS sequence"/>
</dbReference>
<keyword evidence="3" id="KW-1185">Reference proteome</keyword>
<accession>A0A2I0R5K1</accession>
<evidence type="ECO:0000313" key="2">
    <source>
        <dbReference type="EMBL" id="PKR81866.1"/>
    </source>
</evidence>
<dbReference type="AlphaFoldDB" id="A0A2I0R5K1"/>
<organism evidence="2 3">
    <name type="scientific">Brumimicrobium salinarum</name>
    <dbReference type="NCBI Taxonomy" id="2058658"/>
    <lineage>
        <taxon>Bacteria</taxon>
        <taxon>Pseudomonadati</taxon>
        <taxon>Bacteroidota</taxon>
        <taxon>Flavobacteriia</taxon>
        <taxon>Flavobacteriales</taxon>
        <taxon>Crocinitomicaceae</taxon>
        <taxon>Brumimicrobium</taxon>
    </lineage>
</organism>
<gene>
    <name evidence="2" type="ORF">CW751_00575</name>
</gene>
<proteinExistence type="predicted"/>
<name>A0A2I0R5K1_9FLAO</name>
<feature type="transmembrane region" description="Helical" evidence="1">
    <location>
        <begin position="32"/>
        <end position="49"/>
    </location>
</feature>
<keyword evidence="1" id="KW-1133">Transmembrane helix</keyword>
<keyword evidence="1" id="KW-0812">Transmembrane</keyword>
<evidence type="ECO:0000256" key="1">
    <source>
        <dbReference type="SAM" id="Phobius"/>
    </source>
</evidence>